<dbReference type="RefSeq" id="WP_055732757.1">
    <property type="nucleotide sequence ID" value="NZ_BMDY01000003.1"/>
</dbReference>
<sequence length="97" mass="9972">MNKIILALALSLPFVTATANAAPAKAPICAACHGADGIGTTADYPNLAGQKEAYLVKALEAYRAKQRSGGLAMVMQAQAASLTNEEIAELAAYFAAM</sequence>
<evidence type="ECO:0000313" key="10">
    <source>
        <dbReference type="Proteomes" id="UP000651977"/>
    </source>
</evidence>
<feature type="domain" description="Cytochrome c" evidence="8">
    <location>
        <begin position="16"/>
        <end position="97"/>
    </location>
</feature>
<evidence type="ECO:0000256" key="4">
    <source>
        <dbReference type="ARBA" id="ARBA00022982"/>
    </source>
</evidence>
<dbReference type="PANTHER" id="PTHR33751">
    <property type="entry name" value="CBB3-TYPE CYTOCHROME C OXIDASE SUBUNIT FIXP"/>
    <property type="match status" value="1"/>
</dbReference>
<accession>A0ABQ1HYF5</accession>
<keyword evidence="10" id="KW-1185">Reference proteome</keyword>
<evidence type="ECO:0000256" key="1">
    <source>
        <dbReference type="ARBA" id="ARBA00022448"/>
    </source>
</evidence>
<feature type="signal peptide" evidence="7">
    <location>
        <begin position="1"/>
        <end position="21"/>
    </location>
</feature>
<keyword evidence="7" id="KW-0732">Signal</keyword>
<evidence type="ECO:0000313" key="9">
    <source>
        <dbReference type="EMBL" id="GGA96905.1"/>
    </source>
</evidence>
<keyword evidence="5 6" id="KW-0408">Iron</keyword>
<dbReference type="Pfam" id="PF00034">
    <property type="entry name" value="Cytochrom_C"/>
    <property type="match status" value="1"/>
</dbReference>
<dbReference type="InterPro" id="IPR036909">
    <property type="entry name" value="Cyt_c-like_dom_sf"/>
</dbReference>
<protein>
    <submittedName>
        <fullName evidence="9">Cytochrome c biogenesis protein CcsB</fullName>
    </submittedName>
</protein>
<evidence type="ECO:0000256" key="7">
    <source>
        <dbReference type="SAM" id="SignalP"/>
    </source>
</evidence>
<evidence type="ECO:0000256" key="3">
    <source>
        <dbReference type="ARBA" id="ARBA00022723"/>
    </source>
</evidence>
<reference evidence="10" key="1">
    <citation type="journal article" date="2019" name="Int. J. Syst. Evol. Microbiol.">
        <title>The Global Catalogue of Microorganisms (GCM) 10K type strain sequencing project: providing services to taxonomists for standard genome sequencing and annotation.</title>
        <authorList>
            <consortium name="The Broad Institute Genomics Platform"/>
            <consortium name="The Broad Institute Genome Sequencing Center for Infectious Disease"/>
            <person name="Wu L."/>
            <person name="Ma J."/>
        </authorList>
    </citation>
    <scope>NUCLEOTIDE SEQUENCE [LARGE SCALE GENOMIC DNA]</scope>
    <source>
        <strain evidence="10">CGMCC 1.10131</strain>
    </source>
</reference>
<dbReference type="InterPro" id="IPR050597">
    <property type="entry name" value="Cytochrome_c_Oxidase_Subunit"/>
</dbReference>
<dbReference type="InterPro" id="IPR009056">
    <property type="entry name" value="Cyt_c-like_dom"/>
</dbReference>
<dbReference type="Proteomes" id="UP000651977">
    <property type="component" value="Unassembled WGS sequence"/>
</dbReference>
<evidence type="ECO:0000256" key="6">
    <source>
        <dbReference type="PROSITE-ProRule" id="PRU00433"/>
    </source>
</evidence>
<evidence type="ECO:0000256" key="2">
    <source>
        <dbReference type="ARBA" id="ARBA00022617"/>
    </source>
</evidence>
<keyword evidence="1" id="KW-0813">Transport</keyword>
<comment type="caution">
    <text evidence="9">The sequence shown here is derived from an EMBL/GenBank/DDBJ whole genome shotgun (WGS) entry which is preliminary data.</text>
</comment>
<evidence type="ECO:0000259" key="8">
    <source>
        <dbReference type="PROSITE" id="PS51007"/>
    </source>
</evidence>
<feature type="chain" id="PRO_5045396201" evidence="7">
    <location>
        <begin position="22"/>
        <end position="97"/>
    </location>
</feature>
<keyword evidence="3 6" id="KW-0479">Metal-binding</keyword>
<evidence type="ECO:0000256" key="5">
    <source>
        <dbReference type="ARBA" id="ARBA00023004"/>
    </source>
</evidence>
<dbReference type="Gene3D" id="1.10.760.10">
    <property type="entry name" value="Cytochrome c-like domain"/>
    <property type="match status" value="1"/>
</dbReference>
<keyword evidence="2 6" id="KW-0349">Heme</keyword>
<dbReference type="PANTHER" id="PTHR33751:SF9">
    <property type="entry name" value="CYTOCHROME C4"/>
    <property type="match status" value="1"/>
</dbReference>
<proteinExistence type="predicted"/>
<dbReference type="PROSITE" id="PS51007">
    <property type="entry name" value="CYTC"/>
    <property type="match status" value="1"/>
</dbReference>
<name>A0ABQ1HYF5_9ALTE</name>
<gene>
    <name evidence="9" type="ORF">GCM10007414_07390</name>
</gene>
<dbReference type="SUPFAM" id="SSF46626">
    <property type="entry name" value="Cytochrome c"/>
    <property type="match status" value="1"/>
</dbReference>
<organism evidence="9 10">
    <name type="scientific">Agarivorans gilvus</name>
    <dbReference type="NCBI Taxonomy" id="680279"/>
    <lineage>
        <taxon>Bacteria</taxon>
        <taxon>Pseudomonadati</taxon>
        <taxon>Pseudomonadota</taxon>
        <taxon>Gammaproteobacteria</taxon>
        <taxon>Alteromonadales</taxon>
        <taxon>Alteromonadaceae</taxon>
        <taxon>Agarivorans</taxon>
    </lineage>
</organism>
<keyword evidence="4" id="KW-0249">Electron transport</keyword>
<dbReference type="EMBL" id="BMDY01000003">
    <property type="protein sequence ID" value="GGA96905.1"/>
    <property type="molecule type" value="Genomic_DNA"/>
</dbReference>